<dbReference type="WBParaSite" id="Csp11.Scaffold629.g14561.t1">
    <property type="protein sequence ID" value="Csp11.Scaffold629.g14561.t1"/>
    <property type="gene ID" value="Csp11.Scaffold629.g14561"/>
</dbReference>
<dbReference type="Proteomes" id="UP000095282">
    <property type="component" value="Unplaced"/>
</dbReference>
<sequence length="425" mass="50461">MAHPPDQPVTFEYQAQRVREWLASIARPNGIHFLDIESDTMLVFMKTLDRKTRSNLEKTCKSLLSTSRREKPRLNQLFLCFTTTWNHDKYVEITASFSSDFIFRAVFINKEETPAWITGEWCIDKKKNMTSGYFQPEKLRLSATFVERTSRYIEYWLRNFQVDTLKIKVENLIPGKENEIQQMNYLGPIPPLRLKKCIIHGANNIRFIKNWMDSIIPDIIDPIDPYRKTIDVEFHDVGKLNQIFHHTFMTTGKVNLIFHRVNTLFTRRTLHFLNSPKVDIVARQVPSEAVNIFLKRWSRGEMTEDFQYMIIKETTQWKSQAIQIRDALCGLRYQPVDLKTDVPLRILKHRKEKDSEKCQIFQIMGPRHGFCVHSGNEFIFEVPETDDLPNIIVDPPMIQNTIEYERHKNRIYMELFRKRLIRLFN</sequence>
<dbReference type="eggNOG" id="ENOG502TGFN">
    <property type="taxonomic scope" value="Eukaryota"/>
</dbReference>
<dbReference type="AlphaFoldDB" id="A0A1I7U3T1"/>
<reference evidence="2" key="1">
    <citation type="submission" date="2016-11" db="UniProtKB">
        <authorList>
            <consortium name="WormBaseParasite"/>
        </authorList>
    </citation>
    <scope>IDENTIFICATION</scope>
</reference>
<proteinExistence type="predicted"/>
<dbReference type="STRING" id="1561998.A0A1I7U3T1"/>
<keyword evidence="1" id="KW-1185">Reference proteome</keyword>
<protein>
    <submittedName>
        <fullName evidence="2">FBA_2 domain-containing protein</fullName>
    </submittedName>
</protein>
<evidence type="ECO:0000313" key="2">
    <source>
        <dbReference type="WBParaSite" id="Csp11.Scaffold629.g14561.t1"/>
    </source>
</evidence>
<evidence type="ECO:0000313" key="1">
    <source>
        <dbReference type="Proteomes" id="UP000095282"/>
    </source>
</evidence>
<organism evidence="1 2">
    <name type="scientific">Caenorhabditis tropicalis</name>
    <dbReference type="NCBI Taxonomy" id="1561998"/>
    <lineage>
        <taxon>Eukaryota</taxon>
        <taxon>Metazoa</taxon>
        <taxon>Ecdysozoa</taxon>
        <taxon>Nematoda</taxon>
        <taxon>Chromadorea</taxon>
        <taxon>Rhabditida</taxon>
        <taxon>Rhabditina</taxon>
        <taxon>Rhabditomorpha</taxon>
        <taxon>Rhabditoidea</taxon>
        <taxon>Rhabditidae</taxon>
        <taxon>Peloderinae</taxon>
        <taxon>Caenorhabditis</taxon>
    </lineage>
</organism>
<accession>A0A1I7U3T1</accession>
<name>A0A1I7U3T1_9PELO</name>